<dbReference type="InterPro" id="IPR024412">
    <property type="entry name" value="Lsr2_dim_dom"/>
</dbReference>
<name>A0A2A9D1Q8_9MICO</name>
<sequence length="110" mass="11713">MVQRVNVILEDDIEGGEAAETVTFGLDGVSYEIDLSEANAQKLRDSLAQWIGAGRRVSGRKAPARGASKGRSSGRGDAALIREWAGAHGYQVSERGRIPAEVRAAYEAAN</sequence>
<dbReference type="OrthoDB" id="4113332at2"/>
<protein>
    <submittedName>
        <fullName evidence="5">Lsr2 protein</fullName>
    </submittedName>
</protein>
<evidence type="ECO:0000256" key="2">
    <source>
        <dbReference type="SAM" id="MobiDB-lite"/>
    </source>
</evidence>
<keyword evidence="1" id="KW-0238">DNA-binding</keyword>
<evidence type="ECO:0000256" key="1">
    <source>
        <dbReference type="ARBA" id="ARBA00023125"/>
    </source>
</evidence>
<dbReference type="Gene3D" id="4.10.320.10">
    <property type="entry name" value="E3-binding domain"/>
    <property type="match status" value="1"/>
</dbReference>
<dbReference type="Pfam" id="PF23359">
    <property type="entry name" value="Lsr2_DNA-bd"/>
    <property type="match status" value="1"/>
</dbReference>
<proteinExistence type="predicted"/>
<feature type="compositionally biased region" description="Low complexity" evidence="2">
    <location>
        <begin position="64"/>
        <end position="75"/>
    </location>
</feature>
<organism evidence="5 6">
    <name type="scientific">Serinibacter salmoneus</name>
    <dbReference type="NCBI Taxonomy" id="556530"/>
    <lineage>
        <taxon>Bacteria</taxon>
        <taxon>Bacillati</taxon>
        <taxon>Actinomycetota</taxon>
        <taxon>Actinomycetes</taxon>
        <taxon>Micrococcales</taxon>
        <taxon>Beutenbergiaceae</taxon>
        <taxon>Serinibacter</taxon>
    </lineage>
</organism>
<dbReference type="GO" id="GO:0003677">
    <property type="term" value="F:DNA binding"/>
    <property type="evidence" value="ECO:0007669"/>
    <property type="project" value="UniProtKB-KW"/>
</dbReference>
<dbReference type="InterPro" id="IPR036625">
    <property type="entry name" value="E3-bd_dom_sf"/>
</dbReference>
<comment type="caution">
    <text evidence="5">The sequence shown here is derived from an EMBL/GenBank/DDBJ whole genome shotgun (WGS) entry which is preliminary data.</text>
</comment>
<accession>A0A2A9D1Q8</accession>
<evidence type="ECO:0000313" key="6">
    <source>
        <dbReference type="Proteomes" id="UP000224915"/>
    </source>
</evidence>
<evidence type="ECO:0000259" key="4">
    <source>
        <dbReference type="Pfam" id="PF23359"/>
    </source>
</evidence>
<dbReference type="InterPro" id="IPR055370">
    <property type="entry name" value="Lsr2_DNA-bd"/>
</dbReference>
<keyword evidence="6" id="KW-1185">Reference proteome</keyword>
<dbReference type="Pfam" id="PF11774">
    <property type="entry name" value="Lsr2"/>
    <property type="match status" value="1"/>
</dbReference>
<dbReference type="Proteomes" id="UP000224915">
    <property type="component" value="Unassembled WGS sequence"/>
</dbReference>
<dbReference type="RefSeq" id="WP_098469550.1">
    <property type="nucleotide sequence ID" value="NZ_PDJD01000001.1"/>
</dbReference>
<feature type="domain" description="Lsr2 dimerization" evidence="3">
    <location>
        <begin position="1"/>
        <end position="57"/>
    </location>
</feature>
<dbReference type="GO" id="GO:0016746">
    <property type="term" value="F:acyltransferase activity"/>
    <property type="evidence" value="ECO:0007669"/>
    <property type="project" value="InterPro"/>
</dbReference>
<evidence type="ECO:0000313" key="5">
    <source>
        <dbReference type="EMBL" id="PFG20604.1"/>
    </source>
</evidence>
<dbReference type="AlphaFoldDB" id="A0A2A9D1Q8"/>
<gene>
    <name evidence="5" type="ORF">ATL40_2211</name>
</gene>
<feature type="domain" description="Lsr2 DNA-binding" evidence="4">
    <location>
        <begin position="74"/>
        <end position="109"/>
    </location>
</feature>
<dbReference type="InterPro" id="IPR042261">
    <property type="entry name" value="Lsr2-like_dimerization"/>
</dbReference>
<dbReference type="EMBL" id="PDJD01000001">
    <property type="protein sequence ID" value="PFG20604.1"/>
    <property type="molecule type" value="Genomic_DNA"/>
</dbReference>
<feature type="region of interest" description="Disordered" evidence="2">
    <location>
        <begin position="56"/>
        <end position="75"/>
    </location>
</feature>
<dbReference type="Gene3D" id="3.30.60.230">
    <property type="entry name" value="Lsr2, dimerization domain"/>
    <property type="match status" value="1"/>
</dbReference>
<evidence type="ECO:0000259" key="3">
    <source>
        <dbReference type="Pfam" id="PF11774"/>
    </source>
</evidence>
<reference evidence="5 6" key="1">
    <citation type="submission" date="2017-10" db="EMBL/GenBank/DDBJ databases">
        <title>Sequencing the genomes of 1000 actinobacteria strains.</title>
        <authorList>
            <person name="Klenk H.-P."/>
        </authorList>
    </citation>
    <scope>NUCLEOTIDE SEQUENCE [LARGE SCALE GENOMIC DNA]</scope>
    <source>
        <strain evidence="5 6">DSM 21801</strain>
    </source>
</reference>